<proteinExistence type="predicted"/>
<sequence length="113" mass="12785">MQFFGVISEPKGSYSDGFNVSDYTELIIEQMNEAEVIENLKVISQKELTIDGHPAREVQITGLIGKINAVYLLTFVETKTSFYQLNFWTGAKSIEDIQADLTKIASTFKELRK</sequence>
<organism evidence="1 2">
    <name type="scientific">Paenibacillus planticolens</name>
    <dbReference type="NCBI Taxonomy" id="2654976"/>
    <lineage>
        <taxon>Bacteria</taxon>
        <taxon>Bacillati</taxon>
        <taxon>Bacillota</taxon>
        <taxon>Bacilli</taxon>
        <taxon>Bacillales</taxon>
        <taxon>Paenibacillaceae</taxon>
        <taxon>Paenibacillus</taxon>
    </lineage>
</organism>
<accession>A0ABX1ZT35</accession>
<dbReference type="EMBL" id="WHNZ01000061">
    <property type="protein sequence ID" value="NOV03222.1"/>
    <property type="molecule type" value="Genomic_DNA"/>
</dbReference>
<comment type="caution">
    <text evidence="1">The sequence shown here is derived from an EMBL/GenBank/DDBJ whole genome shotgun (WGS) entry which is preliminary data.</text>
</comment>
<dbReference type="Gene3D" id="3.40.1000.10">
    <property type="entry name" value="Mog1/PsbP, alpha/beta/alpha sandwich"/>
    <property type="match status" value="1"/>
</dbReference>
<protein>
    <submittedName>
        <fullName evidence="1">Uncharacterized protein</fullName>
    </submittedName>
</protein>
<reference evidence="1 2" key="1">
    <citation type="submission" date="2019-10" db="EMBL/GenBank/DDBJ databases">
        <title>Description of Paenibacillus pedi sp. nov.</title>
        <authorList>
            <person name="Carlier A."/>
            <person name="Qi S."/>
        </authorList>
    </citation>
    <scope>NUCLEOTIDE SEQUENCE [LARGE SCALE GENOMIC DNA]</scope>
    <source>
        <strain evidence="1 2">LMG 31457</strain>
    </source>
</reference>
<evidence type="ECO:0000313" key="2">
    <source>
        <dbReference type="Proteomes" id="UP000618579"/>
    </source>
</evidence>
<name>A0ABX1ZT35_9BACL</name>
<evidence type="ECO:0000313" key="1">
    <source>
        <dbReference type="EMBL" id="NOV03222.1"/>
    </source>
</evidence>
<gene>
    <name evidence="1" type="ORF">GC097_24790</name>
</gene>
<keyword evidence="2" id="KW-1185">Reference proteome</keyword>
<dbReference type="Proteomes" id="UP000618579">
    <property type="component" value="Unassembled WGS sequence"/>
</dbReference>
<dbReference type="Pfam" id="PF18933">
    <property type="entry name" value="PsbP_2"/>
    <property type="match status" value="1"/>
</dbReference>